<dbReference type="EMBL" id="NMUH01004926">
    <property type="protein sequence ID" value="MQM11273.1"/>
    <property type="molecule type" value="Genomic_DNA"/>
</dbReference>
<organism evidence="1 2">
    <name type="scientific">Colocasia esculenta</name>
    <name type="common">Wild taro</name>
    <name type="synonym">Arum esculentum</name>
    <dbReference type="NCBI Taxonomy" id="4460"/>
    <lineage>
        <taxon>Eukaryota</taxon>
        <taxon>Viridiplantae</taxon>
        <taxon>Streptophyta</taxon>
        <taxon>Embryophyta</taxon>
        <taxon>Tracheophyta</taxon>
        <taxon>Spermatophyta</taxon>
        <taxon>Magnoliopsida</taxon>
        <taxon>Liliopsida</taxon>
        <taxon>Araceae</taxon>
        <taxon>Aroideae</taxon>
        <taxon>Colocasieae</taxon>
        <taxon>Colocasia</taxon>
    </lineage>
</organism>
<proteinExistence type="predicted"/>
<name>A0A843WIF9_COLES</name>
<evidence type="ECO:0000313" key="2">
    <source>
        <dbReference type="Proteomes" id="UP000652761"/>
    </source>
</evidence>
<keyword evidence="2" id="KW-1185">Reference proteome</keyword>
<dbReference type="AlphaFoldDB" id="A0A843WIF9"/>
<comment type="caution">
    <text evidence="1">The sequence shown here is derived from an EMBL/GenBank/DDBJ whole genome shotgun (WGS) entry which is preliminary data.</text>
</comment>
<gene>
    <name evidence="1" type="ORF">Taro_044181</name>
</gene>
<accession>A0A843WIF9</accession>
<protein>
    <submittedName>
        <fullName evidence="1">Uncharacterized protein</fullName>
    </submittedName>
</protein>
<evidence type="ECO:0000313" key="1">
    <source>
        <dbReference type="EMBL" id="MQM11273.1"/>
    </source>
</evidence>
<reference evidence="1" key="1">
    <citation type="submission" date="2017-07" db="EMBL/GenBank/DDBJ databases">
        <title>Taro Niue Genome Assembly and Annotation.</title>
        <authorList>
            <person name="Atibalentja N."/>
            <person name="Keating K."/>
            <person name="Fields C.J."/>
        </authorList>
    </citation>
    <scope>NUCLEOTIDE SEQUENCE</scope>
    <source>
        <strain evidence="1">Niue_2</strain>
        <tissue evidence="1">Leaf</tissue>
    </source>
</reference>
<dbReference type="Proteomes" id="UP000652761">
    <property type="component" value="Unassembled WGS sequence"/>
</dbReference>
<sequence length="130" mass="14464">MAASGSFDSVAFLTADQQERFVAVRIKLCRNKVVDIEDLEKHGMHSIVEAIQRMKWSRLVTVSEPSYPDLAKVCLKTEEDASLSSSVKGTPIHITYDLLERLFGVSIVDRSGVDTVDIHAKGLGIIRIEY</sequence>